<feature type="domain" description="BAR" evidence="1">
    <location>
        <begin position="22"/>
        <end position="222"/>
    </location>
</feature>
<dbReference type="InterPro" id="IPR027267">
    <property type="entry name" value="AH/BAR_dom_sf"/>
</dbReference>
<dbReference type="Pfam" id="PF16746">
    <property type="entry name" value="BAR_3"/>
    <property type="match status" value="1"/>
</dbReference>
<evidence type="ECO:0000313" key="3">
    <source>
        <dbReference type="Proteomes" id="UP000179807"/>
    </source>
</evidence>
<proteinExistence type="predicted"/>
<dbReference type="CDD" id="cd07307">
    <property type="entry name" value="BAR"/>
    <property type="match status" value="1"/>
</dbReference>
<dbReference type="Proteomes" id="UP000179807">
    <property type="component" value="Unassembled WGS sequence"/>
</dbReference>
<dbReference type="GO" id="GO:0005737">
    <property type="term" value="C:cytoplasm"/>
    <property type="evidence" value="ECO:0007669"/>
    <property type="project" value="InterPro"/>
</dbReference>
<organism evidence="2 3">
    <name type="scientific">Tritrichomonas foetus</name>
    <dbReference type="NCBI Taxonomy" id="1144522"/>
    <lineage>
        <taxon>Eukaryota</taxon>
        <taxon>Metamonada</taxon>
        <taxon>Parabasalia</taxon>
        <taxon>Tritrichomonadida</taxon>
        <taxon>Tritrichomonadidae</taxon>
        <taxon>Tritrichomonas</taxon>
    </lineage>
</organism>
<dbReference type="InterPro" id="IPR004148">
    <property type="entry name" value="BAR_dom"/>
</dbReference>
<dbReference type="VEuPathDB" id="TrichDB:TRFO_15771"/>
<dbReference type="SUPFAM" id="SSF103657">
    <property type="entry name" value="BAR/IMD domain-like"/>
    <property type="match status" value="1"/>
</dbReference>
<gene>
    <name evidence="2" type="ORF">TRFO_15771</name>
</gene>
<protein>
    <recommendedName>
        <fullName evidence="1">BAR domain-containing protein</fullName>
    </recommendedName>
</protein>
<reference evidence="2" key="1">
    <citation type="submission" date="2016-10" db="EMBL/GenBank/DDBJ databases">
        <authorList>
            <person name="Benchimol M."/>
            <person name="Almeida L.G."/>
            <person name="Vasconcelos A.T."/>
            <person name="Perreira-Neves A."/>
            <person name="Rosa I.A."/>
            <person name="Tasca T."/>
            <person name="Bogo M.R."/>
            <person name="de Souza W."/>
        </authorList>
    </citation>
    <scope>NUCLEOTIDE SEQUENCE [LARGE SCALE GENOMIC DNA]</scope>
    <source>
        <strain evidence="2">K</strain>
    </source>
</reference>
<evidence type="ECO:0000313" key="2">
    <source>
        <dbReference type="EMBL" id="OHT13896.1"/>
    </source>
</evidence>
<dbReference type="RefSeq" id="XP_068367032.1">
    <property type="nucleotide sequence ID" value="XM_068498575.1"/>
</dbReference>
<name>A0A1J4KSN3_9EUKA</name>
<dbReference type="Gene3D" id="1.20.1270.60">
    <property type="entry name" value="Arfaptin homology (AH) domain/BAR domain"/>
    <property type="match status" value="1"/>
</dbReference>
<accession>A0A1J4KSN3</accession>
<dbReference type="AlphaFoldDB" id="A0A1J4KSN3"/>
<comment type="caution">
    <text evidence="2">The sequence shown here is derived from an EMBL/GenBank/DDBJ whole genome shotgun (WGS) entry which is preliminary data.</text>
</comment>
<dbReference type="EMBL" id="MLAK01000451">
    <property type="protein sequence ID" value="OHT13896.1"/>
    <property type="molecule type" value="Genomic_DNA"/>
</dbReference>
<sequence>MTLKVIKHETTKLVEKVKIKAFGDSIENSPEYEAAVAKYESMKSNVTNFCRSSEEIIKQLNELFSTVSQFGDSLEKSAHGLTNGDGANLGQELNNFAEAISKSGDSNLINRYNQCVIMPLKKFISDIEAVNKDMKIHYDNMLILTSNLAKLEKLKTSNKNPEKIAEYEKKIENRQKIVNDIEENFFAAIDSLWARRITEVHDPIMVFATLFHQFIKSAYEKAGEVRLSIGPTCDRQLPSGDIPQFEEPVKTQKMSLTGIKDKILKNDGKK</sequence>
<evidence type="ECO:0000259" key="1">
    <source>
        <dbReference type="Pfam" id="PF16746"/>
    </source>
</evidence>
<dbReference type="GeneID" id="94833279"/>
<keyword evidence="3" id="KW-1185">Reference proteome</keyword>